<evidence type="ECO:0000256" key="6">
    <source>
        <dbReference type="SAM" id="Phobius"/>
    </source>
</evidence>
<feature type="transmembrane region" description="Helical" evidence="6">
    <location>
        <begin position="28"/>
        <end position="53"/>
    </location>
</feature>
<feature type="transmembrane region" description="Helical" evidence="6">
    <location>
        <begin position="65"/>
        <end position="87"/>
    </location>
</feature>
<feature type="transmembrane region" description="Helical" evidence="6">
    <location>
        <begin position="142"/>
        <end position="167"/>
    </location>
</feature>
<keyword evidence="2 6" id="KW-0812">Transmembrane</keyword>
<dbReference type="InterPro" id="IPR049326">
    <property type="entry name" value="Rhodopsin_dom_fungi"/>
</dbReference>
<accession>A0A6G1JSB3</accession>
<evidence type="ECO:0000256" key="1">
    <source>
        <dbReference type="ARBA" id="ARBA00004141"/>
    </source>
</evidence>
<dbReference type="GO" id="GO:0016020">
    <property type="term" value="C:membrane"/>
    <property type="evidence" value="ECO:0007669"/>
    <property type="project" value="UniProtKB-SubCell"/>
</dbReference>
<keyword evidence="3 6" id="KW-1133">Transmembrane helix</keyword>
<keyword evidence="4 6" id="KW-0472">Membrane</keyword>
<dbReference type="AlphaFoldDB" id="A0A6G1JSB3"/>
<feature type="transmembrane region" description="Helical" evidence="6">
    <location>
        <begin position="187"/>
        <end position="213"/>
    </location>
</feature>
<comment type="subcellular location">
    <subcellularLocation>
        <location evidence="1">Membrane</location>
        <topology evidence="1">Multi-pass membrane protein</topology>
    </subcellularLocation>
</comment>
<evidence type="ECO:0000256" key="3">
    <source>
        <dbReference type="ARBA" id="ARBA00022989"/>
    </source>
</evidence>
<keyword evidence="9" id="KW-1185">Reference proteome</keyword>
<evidence type="ECO:0000259" key="7">
    <source>
        <dbReference type="Pfam" id="PF20684"/>
    </source>
</evidence>
<evidence type="ECO:0000313" key="9">
    <source>
        <dbReference type="Proteomes" id="UP000799428"/>
    </source>
</evidence>
<name>A0A6G1JSB3_9PLEO</name>
<feature type="transmembrane region" description="Helical" evidence="6">
    <location>
        <begin position="107"/>
        <end position="130"/>
    </location>
</feature>
<dbReference type="EMBL" id="MU005788">
    <property type="protein sequence ID" value="KAF2703203.1"/>
    <property type="molecule type" value="Genomic_DNA"/>
</dbReference>
<dbReference type="PANTHER" id="PTHR33048">
    <property type="entry name" value="PTH11-LIKE INTEGRAL MEMBRANE PROTEIN (AFU_ORTHOLOGUE AFUA_5G11245)"/>
    <property type="match status" value="1"/>
</dbReference>
<dbReference type="OrthoDB" id="5342292at2759"/>
<evidence type="ECO:0000256" key="5">
    <source>
        <dbReference type="ARBA" id="ARBA00038359"/>
    </source>
</evidence>
<evidence type="ECO:0000313" key="8">
    <source>
        <dbReference type="EMBL" id="KAF2703203.1"/>
    </source>
</evidence>
<feature type="transmembrane region" description="Helical" evidence="6">
    <location>
        <begin position="259"/>
        <end position="282"/>
    </location>
</feature>
<dbReference type="PANTHER" id="PTHR33048:SF129">
    <property type="entry name" value="INTEGRAL MEMBRANE PROTEIN-RELATED"/>
    <property type="match status" value="1"/>
</dbReference>
<comment type="similarity">
    <text evidence="5">Belongs to the SAT4 family.</text>
</comment>
<protein>
    <recommendedName>
        <fullName evidence="7">Rhodopsin domain-containing protein</fullName>
    </recommendedName>
</protein>
<gene>
    <name evidence="8" type="ORF">K504DRAFT_474066</name>
</gene>
<sequence>MSILDPALTPVATPPPGIQSNFIDPPSLMSAVIVGTIVVQLSTLPFIFTRAFVNITTRTVLPEDILSYLAYGAFIAQNTLIIINSTHGMARHTWDVSLATIVPGTRMYNIIFICYTVSGGFAKACVFLQLKRIFTTVLKGLVYWVIVGSLTVNAIAYTCFLFLYLFTCWPREKIWSPFLPGRCMDSNTLHTAIGGLNTFSDIEAFLVPIFAIWQMQMELRKKLEVLAVFAVGLFAVATGCVGMYYRVLVLTGPDVTWSLTQTAIVCMAELSVVIIVGCCPYISRVIRQLRDKNTSRNNHRLFASEASIAHAPNPRNAPCWKGDIEQGVRAQNKRIVSSPTDGVI</sequence>
<feature type="domain" description="Rhodopsin" evidence="7">
    <location>
        <begin position="55"/>
        <end position="287"/>
    </location>
</feature>
<evidence type="ECO:0000256" key="2">
    <source>
        <dbReference type="ARBA" id="ARBA00022692"/>
    </source>
</evidence>
<reference evidence="8" key="1">
    <citation type="journal article" date="2020" name="Stud. Mycol.">
        <title>101 Dothideomycetes genomes: a test case for predicting lifestyles and emergence of pathogens.</title>
        <authorList>
            <person name="Haridas S."/>
            <person name="Albert R."/>
            <person name="Binder M."/>
            <person name="Bloem J."/>
            <person name="Labutti K."/>
            <person name="Salamov A."/>
            <person name="Andreopoulos B."/>
            <person name="Baker S."/>
            <person name="Barry K."/>
            <person name="Bills G."/>
            <person name="Bluhm B."/>
            <person name="Cannon C."/>
            <person name="Castanera R."/>
            <person name="Culley D."/>
            <person name="Daum C."/>
            <person name="Ezra D."/>
            <person name="Gonzalez J."/>
            <person name="Henrissat B."/>
            <person name="Kuo A."/>
            <person name="Liang C."/>
            <person name="Lipzen A."/>
            <person name="Lutzoni F."/>
            <person name="Magnuson J."/>
            <person name="Mondo S."/>
            <person name="Nolan M."/>
            <person name="Ohm R."/>
            <person name="Pangilinan J."/>
            <person name="Park H.-J."/>
            <person name="Ramirez L."/>
            <person name="Alfaro M."/>
            <person name="Sun H."/>
            <person name="Tritt A."/>
            <person name="Yoshinaga Y."/>
            <person name="Zwiers L.-H."/>
            <person name="Turgeon B."/>
            <person name="Goodwin S."/>
            <person name="Spatafora J."/>
            <person name="Crous P."/>
            <person name="Grigoriev I."/>
        </authorList>
    </citation>
    <scope>NUCLEOTIDE SEQUENCE</scope>
    <source>
        <strain evidence="8">CBS 279.74</strain>
    </source>
</reference>
<dbReference type="Proteomes" id="UP000799428">
    <property type="component" value="Unassembled WGS sequence"/>
</dbReference>
<feature type="transmembrane region" description="Helical" evidence="6">
    <location>
        <begin position="225"/>
        <end position="247"/>
    </location>
</feature>
<proteinExistence type="inferred from homology"/>
<organism evidence="8 9">
    <name type="scientific">Pleomassaria siparia CBS 279.74</name>
    <dbReference type="NCBI Taxonomy" id="1314801"/>
    <lineage>
        <taxon>Eukaryota</taxon>
        <taxon>Fungi</taxon>
        <taxon>Dikarya</taxon>
        <taxon>Ascomycota</taxon>
        <taxon>Pezizomycotina</taxon>
        <taxon>Dothideomycetes</taxon>
        <taxon>Pleosporomycetidae</taxon>
        <taxon>Pleosporales</taxon>
        <taxon>Pleomassariaceae</taxon>
        <taxon>Pleomassaria</taxon>
    </lineage>
</organism>
<dbReference type="Pfam" id="PF20684">
    <property type="entry name" value="Fung_rhodopsin"/>
    <property type="match status" value="1"/>
</dbReference>
<evidence type="ECO:0000256" key="4">
    <source>
        <dbReference type="ARBA" id="ARBA00023136"/>
    </source>
</evidence>
<dbReference type="InterPro" id="IPR052337">
    <property type="entry name" value="SAT4-like"/>
</dbReference>